<dbReference type="Pfam" id="PF04024">
    <property type="entry name" value="PspC"/>
    <property type="match status" value="1"/>
</dbReference>
<accession>A0A0M9VGL8</accession>
<name>A0A0M9VGL8_9FLAO</name>
<evidence type="ECO:0000313" key="11">
    <source>
        <dbReference type="EMBL" id="KOS04619.1"/>
    </source>
</evidence>
<dbReference type="EMBL" id="LIYD01000005">
    <property type="protein sequence ID" value="KOS04619.1"/>
    <property type="molecule type" value="Genomic_DNA"/>
</dbReference>
<dbReference type="AlphaFoldDB" id="A0A0M9VGL8"/>
<dbReference type="InterPro" id="IPR052027">
    <property type="entry name" value="PspC"/>
</dbReference>
<keyword evidence="12" id="KW-1185">Reference proteome</keyword>
<comment type="caution">
    <text evidence="11">The sequence shown here is derived from an EMBL/GenBank/DDBJ whole genome shotgun (WGS) entry which is preliminary data.</text>
</comment>
<dbReference type="OrthoDB" id="5772680at2"/>
<evidence type="ECO:0000313" key="12">
    <source>
        <dbReference type="Proteomes" id="UP000037755"/>
    </source>
</evidence>
<protein>
    <submittedName>
        <fullName evidence="11">Phage-shock protein</fullName>
    </submittedName>
</protein>
<dbReference type="GO" id="GO:0005886">
    <property type="term" value="C:plasma membrane"/>
    <property type="evidence" value="ECO:0007669"/>
    <property type="project" value="UniProtKB-SubCell"/>
</dbReference>
<feature type="transmembrane region" description="Helical" evidence="7">
    <location>
        <begin position="326"/>
        <end position="345"/>
    </location>
</feature>
<feature type="domain" description="PspC-related ToastRack" evidence="10">
    <location>
        <begin position="394"/>
        <end position="526"/>
    </location>
</feature>
<sequence length="594" mass="67642">MNKTVSINLGGFFFHIDEDAYRKLNHYLDAIRRSLSPDGKDEIMADIEGRIAELLSEKIKNDKQVVGNKEIEEVIAVMGQPEDYKIDEDEPKSANSSSTNSAYNPYYAPKKLFRDADKNIIAGVCAGLGHYVRIDPIWIRILFIVSPFVTFGTSLFIYVLLWVLIPKAITTTEKLQMKGEPINISNIEKKVKEEFTILQDKLHSVDYDKIGSNVKTGAERLGNGISTVVLGILKAFAKILGALITVFSALGLGGVVVLLIMFLFTSTLVHQSWYPHVEGWNFTETPLWLLTLVTFFAIAIPLFAFFILGLRILVDTMKPVSNLVTYTLLAIWIVCISACIYLGLYQAAQLGTEGRTFVKKEFAIKKNDTLQVIFKNNEYFTKYNDYNHDTEIKQDSSGNEVLYSNNVRFYVRRTDEPVAYIQVEKIARASNIQQAGKIAERIKYNFRVKGNSLILDNYLISDLSSKFRAQRVEIFLYLPEGTYFKPDANVQKYDDSDDAFFNLYWDNATHVYQMKKSRVECLTCPPDDMGIPEGEVYEGETPVGLSEEEQKIIMQDQAKEMEHSAEEMRKSAEELKEQAKQMEQDAKQLRNNNK</sequence>
<keyword evidence="2" id="KW-1003">Cell membrane</keyword>
<keyword evidence="5 7" id="KW-0472">Membrane</keyword>
<gene>
    <name evidence="11" type="ORF">AM493_00115</name>
</gene>
<feature type="transmembrane region" description="Helical" evidence="7">
    <location>
        <begin position="287"/>
        <end position="314"/>
    </location>
</feature>
<evidence type="ECO:0000256" key="4">
    <source>
        <dbReference type="ARBA" id="ARBA00022989"/>
    </source>
</evidence>
<proteinExistence type="predicted"/>
<reference evidence="11 12" key="1">
    <citation type="submission" date="2015-08" db="EMBL/GenBank/DDBJ databases">
        <title>Whole genome sequence of Flavobacterium akiainvivens IK-1T, from decaying Wikstroemia oahuensis, an endemic Hawaiian shrub.</title>
        <authorList>
            <person name="Wan X."/>
            <person name="Hou S."/>
            <person name="Saito J."/>
            <person name="Donachie S."/>
        </authorList>
    </citation>
    <scope>NUCLEOTIDE SEQUENCE [LARGE SCALE GENOMIC DNA]</scope>
    <source>
        <strain evidence="11 12">IK-1</strain>
    </source>
</reference>
<dbReference type="Proteomes" id="UP000037755">
    <property type="component" value="Unassembled WGS sequence"/>
</dbReference>
<evidence type="ECO:0000259" key="8">
    <source>
        <dbReference type="Pfam" id="PF04024"/>
    </source>
</evidence>
<evidence type="ECO:0000256" key="7">
    <source>
        <dbReference type="SAM" id="Phobius"/>
    </source>
</evidence>
<dbReference type="Pfam" id="PF22571">
    <property type="entry name" value="LiaI-LiaF-TM_PspC"/>
    <property type="match status" value="1"/>
</dbReference>
<feature type="region of interest" description="Disordered" evidence="6">
    <location>
        <begin position="557"/>
        <end position="594"/>
    </location>
</feature>
<evidence type="ECO:0000259" key="10">
    <source>
        <dbReference type="Pfam" id="PF22744"/>
    </source>
</evidence>
<dbReference type="PATRIC" id="fig|1202724.3.peg.14"/>
<dbReference type="InterPro" id="IPR054319">
    <property type="entry name" value="PspC-rel_ToastRack"/>
</dbReference>
<dbReference type="PANTHER" id="PTHR33885">
    <property type="entry name" value="PHAGE SHOCK PROTEIN C"/>
    <property type="match status" value="1"/>
</dbReference>
<keyword evidence="4 7" id="KW-1133">Transmembrane helix</keyword>
<dbReference type="Pfam" id="PF22744">
    <property type="entry name" value="Toast-rack_PspC-Cterm"/>
    <property type="match status" value="1"/>
</dbReference>
<feature type="transmembrane region" description="Helical" evidence="7">
    <location>
        <begin position="137"/>
        <end position="165"/>
    </location>
</feature>
<keyword evidence="3 7" id="KW-0812">Transmembrane</keyword>
<dbReference type="PANTHER" id="PTHR33885:SF3">
    <property type="entry name" value="PHAGE SHOCK PROTEIN C"/>
    <property type="match status" value="1"/>
</dbReference>
<dbReference type="RefSeq" id="WP_054405583.1">
    <property type="nucleotide sequence ID" value="NZ_FOYA01000012.1"/>
</dbReference>
<evidence type="ECO:0000259" key="9">
    <source>
        <dbReference type="Pfam" id="PF22571"/>
    </source>
</evidence>
<dbReference type="STRING" id="1202724.AM493_00115"/>
<feature type="transmembrane region" description="Helical" evidence="7">
    <location>
        <begin position="239"/>
        <end position="267"/>
    </location>
</feature>
<organism evidence="11 12">
    <name type="scientific">Flavobacterium akiainvivens</name>
    <dbReference type="NCBI Taxonomy" id="1202724"/>
    <lineage>
        <taxon>Bacteria</taxon>
        <taxon>Pseudomonadati</taxon>
        <taxon>Bacteroidota</taxon>
        <taxon>Flavobacteriia</taxon>
        <taxon>Flavobacteriales</taxon>
        <taxon>Flavobacteriaceae</taxon>
        <taxon>Flavobacterium</taxon>
    </lineage>
</organism>
<evidence type="ECO:0000256" key="5">
    <source>
        <dbReference type="ARBA" id="ARBA00023136"/>
    </source>
</evidence>
<evidence type="ECO:0000256" key="2">
    <source>
        <dbReference type="ARBA" id="ARBA00022475"/>
    </source>
</evidence>
<comment type="subcellular location">
    <subcellularLocation>
        <location evidence="1">Cell membrane</location>
        <topology evidence="1">Single-pass membrane protein</topology>
    </subcellularLocation>
</comment>
<feature type="domain" description="Phage shock protein PspC N-terminal" evidence="8">
    <location>
        <begin position="110"/>
        <end position="168"/>
    </location>
</feature>
<evidence type="ECO:0000256" key="3">
    <source>
        <dbReference type="ARBA" id="ARBA00022692"/>
    </source>
</evidence>
<feature type="compositionally biased region" description="Basic and acidic residues" evidence="6">
    <location>
        <begin position="557"/>
        <end position="588"/>
    </location>
</feature>
<dbReference type="InterPro" id="IPR054321">
    <property type="entry name" value="PspC-rel_TM"/>
</dbReference>
<feature type="domain" description="PspC-related transmembrane region" evidence="9">
    <location>
        <begin position="208"/>
        <end position="349"/>
    </location>
</feature>
<evidence type="ECO:0000256" key="1">
    <source>
        <dbReference type="ARBA" id="ARBA00004162"/>
    </source>
</evidence>
<dbReference type="InterPro" id="IPR007168">
    <property type="entry name" value="Phageshock_PspC_N"/>
</dbReference>
<evidence type="ECO:0000256" key="6">
    <source>
        <dbReference type="SAM" id="MobiDB-lite"/>
    </source>
</evidence>